<evidence type="ECO:0000313" key="2">
    <source>
        <dbReference type="EMBL" id="GIE47332.1"/>
    </source>
</evidence>
<keyword evidence="1" id="KW-1133">Transmembrane helix</keyword>
<dbReference type="RefSeq" id="WP_203765296.1">
    <property type="nucleotide sequence ID" value="NZ_BAAAYJ010000109.1"/>
</dbReference>
<feature type="transmembrane region" description="Helical" evidence="1">
    <location>
        <begin position="134"/>
        <end position="155"/>
    </location>
</feature>
<keyword evidence="1" id="KW-0812">Transmembrane</keyword>
<feature type="transmembrane region" description="Helical" evidence="1">
    <location>
        <begin position="18"/>
        <end position="36"/>
    </location>
</feature>
<proteinExistence type="predicted"/>
<reference evidence="2" key="1">
    <citation type="submission" date="2021-01" db="EMBL/GenBank/DDBJ databases">
        <title>Whole genome shotgun sequence of Actinoplanes nipponensis NBRC 14063.</title>
        <authorList>
            <person name="Komaki H."/>
            <person name="Tamura T."/>
        </authorList>
    </citation>
    <scope>NUCLEOTIDE SEQUENCE</scope>
    <source>
        <strain evidence="2">NBRC 14063</strain>
    </source>
</reference>
<dbReference type="Proteomes" id="UP000647172">
    <property type="component" value="Unassembled WGS sequence"/>
</dbReference>
<comment type="caution">
    <text evidence="2">The sequence shown here is derived from an EMBL/GenBank/DDBJ whole genome shotgun (WGS) entry which is preliminary data.</text>
</comment>
<accession>A0A919MK43</accession>
<feature type="transmembrane region" description="Helical" evidence="1">
    <location>
        <begin position="162"/>
        <end position="181"/>
    </location>
</feature>
<keyword evidence="1" id="KW-0472">Membrane</keyword>
<dbReference type="AlphaFoldDB" id="A0A919MK43"/>
<gene>
    <name evidence="2" type="ORF">Ani05nite_08660</name>
</gene>
<feature type="transmembrane region" description="Helical" evidence="1">
    <location>
        <begin position="48"/>
        <end position="69"/>
    </location>
</feature>
<protein>
    <submittedName>
        <fullName evidence="2">Uncharacterized protein</fullName>
    </submittedName>
</protein>
<name>A0A919MK43_9ACTN</name>
<evidence type="ECO:0000256" key="1">
    <source>
        <dbReference type="SAM" id="Phobius"/>
    </source>
</evidence>
<keyword evidence="3" id="KW-1185">Reference proteome</keyword>
<feature type="transmembrane region" description="Helical" evidence="1">
    <location>
        <begin position="187"/>
        <end position="205"/>
    </location>
</feature>
<dbReference type="EMBL" id="BOMQ01000011">
    <property type="protein sequence ID" value="GIE47332.1"/>
    <property type="molecule type" value="Genomic_DNA"/>
</dbReference>
<organism evidence="2 3">
    <name type="scientific">Actinoplanes nipponensis</name>
    <dbReference type="NCBI Taxonomy" id="135950"/>
    <lineage>
        <taxon>Bacteria</taxon>
        <taxon>Bacillati</taxon>
        <taxon>Actinomycetota</taxon>
        <taxon>Actinomycetes</taxon>
        <taxon>Micromonosporales</taxon>
        <taxon>Micromonosporaceae</taxon>
        <taxon>Actinoplanes</taxon>
    </lineage>
</organism>
<evidence type="ECO:0000313" key="3">
    <source>
        <dbReference type="Proteomes" id="UP000647172"/>
    </source>
</evidence>
<sequence>MIDANPDPRQPRPSAARTLVLVMLGPVLLALAGLAHPSGLSAATAQHWVWLHIVLLPVFPLLALGFVVLLRERPRTRTAGVARMVAWVCAAVYAAGYTGLDAVAGIGAGTVAGQPGDPAELRRLVLALYDTGDGLGAAGVYAFLAATLAAALSLGSSHGIRVLPGTVVLLAAGWSFIDSHIFAPRGVLTMLAMAAGFALWTWAGLRRAPSRRPPQAVTIDR</sequence>